<name>A0AAV0P0V7_9ROSI</name>
<proteinExistence type="predicted"/>
<dbReference type="InterPro" id="IPR001810">
    <property type="entry name" value="F-box_dom"/>
</dbReference>
<dbReference type="Proteomes" id="UP001154282">
    <property type="component" value="Unassembled WGS sequence"/>
</dbReference>
<dbReference type="InterPro" id="IPR050796">
    <property type="entry name" value="SCF_F-box_component"/>
</dbReference>
<evidence type="ECO:0000313" key="2">
    <source>
        <dbReference type="EMBL" id="CAI0464590.1"/>
    </source>
</evidence>
<dbReference type="InterPro" id="IPR015915">
    <property type="entry name" value="Kelch-typ_b-propeller"/>
</dbReference>
<dbReference type="Pfam" id="PF12937">
    <property type="entry name" value="F-box-like"/>
    <property type="match status" value="1"/>
</dbReference>
<dbReference type="PANTHER" id="PTHR31672:SF12">
    <property type="entry name" value="F-BOX DOMAIN-CONTAINING PROTEIN"/>
    <property type="match status" value="1"/>
</dbReference>
<dbReference type="PANTHER" id="PTHR31672">
    <property type="entry name" value="BNACNNG10540D PROTEIN"/>
    <property type="match status" value="1"/>
</dbReference>
<dbReference type="FunFam" id="1.20.1280.50:FF:000085">
    <property type="entry name" value="F-box domain containing protein"/>
    <property type="match status" value="1"/>
</dbReference>
<comment type="caution">
    <text evidence="2">The sequence shown here is derived from an EMBL/GenBank/DDBJ whole genome shotgun (WGS) entry which is preliminary data.</text>
</comment>
<feature type="domain" description="F-box" evidence="1">
    <location>
        <begin position="3"/>
        <end position="49"/>
    </location>
</feature>
<evidence type="ECO:0000313" key="3">
    <source>
        <dbReference type="Proteomes" id="UP001154282"/>
    </source>
</evidence>
<dbReference type="InterPro" id="IPR017451">
    <property type="entry name" value="F-box-assoc_interact_dom"/>
</dbReference>
<organism evidence="2 3">
    <name type="scientific">Linum tenue</name>
    <dbReference type="NCBI Taxonomy" id="586396"/>
    <lineage>
        <taxon>Eukaryota</taxon>
        <taxon>Viridiplantae</taxon>
        <taxon>Streptophyta</taxon>
        <taxon>Embryophyta</taxon>
        <taxon>Tracheophyta</taxon>
        <taxon>Spermatophyta</taxon>
        <taxon>Magnoliopsida</taxon>
        <taxon>eudicotyledons</taxon>
        <taxon>Gunneridae</taxon>
        <taxon>Pentapetalae</taxon>
        <taxon>rosids</taxon>
        <taxon>fabids</taxon>
        <taxon>Malpighiales</taxon>
        <taxon>Linaceae</taxon>
        <taxon>Linum</taxon>
    </lineage>
</organism>
<keyword evidence="3" id="KW-1185">Reference proteome</keyword>
<gene>
    <name evidence="2" type="ORF">LITE_LOCUS36252</name>
</gene>
<dbReference type="InterPro" id="IPR036047">
    <property type="entry name" value="F-box-like_dom_sf"/>
</dbReference>
<dbReference type="Gene3D" id="2.120.10.80">
    <property type="entry name" value="Kelch-type beta propeller"/>
    <property type="match status" value="1"/>
</dbReference>
<reference evidence="2" key="1">
    <citation type="submission" date="2022-08" db="EMBL/GenBank/DDBJ databases">
        <authorList>
            <person name="Gutierrez-Valencia J."/>
        </authorList>
    </citation>
    <scope>NUCLEOTIDE SEQUENCE</scope>
</reference>
<dbReference type="NCBIfam" id="TIGR01640">
    <property type="entry name" value="F_box_assoc_1"/>
    <property type="match status" value="1"/>
</dbReference>
<dbReference type="FunFam" id="2.120.10.80:FF:000169">
    <property type="entry name" value="F-box family protein"/>
    <property type="match status" value="1"/>
</dbReference>
<dbReference type="AlphaFoldDB" id="A0AAV0P0V7"/>
<accession>A0AAV0P0V7</accession>
<dbReference type="SUPFAM" id="SSF81383">
    <property type="entry name" value="F-box domain"/>
    <property type="match status" value="1"/>
</dbReference>
<dbReference type="EMBL" id="CAMGYJ010000008">
    <property type="protein sequence ID" value="CAI0464590.1"/>
    <property type="molecule type" value="Genomic_DNA"/>
</dbReference>
<dbReference type="SUPFAM" id="SSF50965">
    <property type="entry name" value="Galactose oxidase, central domain"/>
    <property type="match status" value="1"/>
</dbReference>
<dbReference type="InterPro" id="IPR011043">
    <property type="entry name" value="Gal_Oxase/kelch_b-propeller"/>
</dbReference>
<dbReference type="Gene3D" id="1.20.1280.50">
    <property type="match status" value="1"/>
</dbReference>
<evidence type="ECO:0000259" key="1">
    <source>
        <dbReference type="PROSITE" id="PS50181"/>
    </source>
</evidence>
<protein>
    <recommendedName>
        <fullName evidence="1">F-box domain-containing protein</fullName>
    </recommendedName>
</protein>
<sequence>MDPAIWSRLPEEILDHILSLLPLKTFMNLRSTCKRFDSLIFSPSFISKHSSAAGAAASPPSLLLLSHPHFPSRVGVYDAATASWRSIHLSLSSASTSPRAAATLLSSSNGLFCLRNSSSLLISNFLTKSSRPIHFPTFPFDFDSLTLISTESGYSIFAHCSRSSFVYSSAAQSWSQFDGFSPALSESCRQEGVFFRGSLYFTTQEPIQIVRFDVRTGEWGSMETELPAGISFARLVSDGERKLYLVGGVGNNGISKTVKLWELDGGGDWVEIERLPEMMCRKFVSVCYHNYEHVYCFWHQGMICICCYTWPEILYYKVGRRTWHWLPKCPSLPEKWSCGFKWFSFVPQLYALV</sequence>
<dbReference type="PROSITE" id="PS50181">
    <property type="entry name" value="FBOX"/>
    <property type="match status" value="1"/>
</dbReference>
<dbReference type="SMART" id="SM00256">
    <property type="entry name" value="FBOX"/>
    <property type="match status" value="1"/>
</dbReference>